<dbReference type="GO" id="GO:0005886">
    <property type="term" value="C:plasma membrane"/>
    <property type="evidence" value="ECO:0007669"/>
    <property type="project" value="TreeGrafter"/>
</dbReference>
<dbReference type="PANTHER" id="PTHR44329:SF280">
    <property type="entry name" value="PROTEIN KINASE"/>
    <property type="match status" value="1"/>
</dbReference>
<dbReference type="GO" id="GO:0004674">
    <property type="term" value="F:protein serine/threonine kinase activity"/>
    <property type="evidence" value="ECO:0007669"/>
    <property type="project" value="TreeGrafter"/>
</dbReference>
<dbReference type="EMBL" id="JAXUIC010000003">
    <property type="protein sequence ID" value="KAK4598122.1"/>
    <property type="molecule type" value="Genomic_DNA"/>
</dbReference>
<gene>
    <name evidence="3" type="ORF">RGQ29_015567</name>
</gene>
<protein>
    <recommendedName>
        <fullName evidence="2">Protein kinase domain-containing protein</fullName>
    </recommendedName>
</protein>
<dbReference type="AlphaFoldDB" id="A0AAN7J4K0"/>
<proteinExistence type="predicted"/>
<evidence type="ECO:0000313" key="3">
    <source>
        <dbReference type="EMBL" id="KAK4598122.1"/>
    </source>
</evidence>
<accession>A0AAN7J4K0</accession>
<name>A0AAN7J4K0_QUERU</name>
<feature type="region of interest" description="Disordered" evidence="1">
    <location>
        <begin position="27"/>
        <end position="49"/>
    </location>
</feature>
<dbReference type="InterPro" id="IPR011009">
    <property type="entry name" value="Kinase-like_dom_sf"/>
</dbReference>
<evidence type="ECO:0000259" key="2">
    <source>
        <dbReference type="PROSITE" id="PS50011"/>
    </source>
</evidence>
<reference evidence="3 4" key="1">
    <citation type="journal article" date="2023" name="G3 (Bethesda)">
        <title>A haplotype-resolved chromosome-scale genome for Quercus rubra L. provides insights into the genetics of adaptive traits for red oak species.</title>
        <authorList>
            <person name="Kapoor B."/>
            <person name="Jenkins J."/>
            <person name="Schmutz J."/>
            <person name="Zhebentyayeva T."/>
            <person name="Kuelheim C."/>
            <person name="Coggeshall M."/>
            <person name="Heim C."/>
            <person name="Lasky J.R."/>
            <person name="Leites L."/>
            <person name="Islam-Faridi N."/>
            <person name="Romero-Severson J."/>
            <person name="DeLeo V.L."/>
            <person name="Lucas S.M."/>
            <person name="Lazic D."/>
            <person name="Gailing O."/>
            <person name="Carlson J."/>
            <person name="Staton M."/>
        </authorList>
    </citation>
    <scope>NUCLEOTIDE SEQUENCE [LARGE SCALE GENOMIC DNA]</scope>
    <source>
        <strain evidence="3">Pseudo-F2</strain>
    </source>
</reference>
<dbReference type="GO" id="GO:0005524">
    <property type="term" value="F:ATP binding"/>
    <property type="evidence" value="ECO:0007669"/>
    <property type="project" value="InterPro"/>
</dbReference>
<dbReference type="Proteomes" id="UP001324115">
    <property type="component" value="Unassembled WGS sequence"/>
</dbReference>
<evidence type="ECO:0000256" key="1">
    <source>
        <dbReference type="SAM" id="MobiDB-lite"/>
    </source>
</evidence>
<evidence type="ECO:0000313" key="4">
    <source>
        <dbReference type="Proteomes" id="UP001324115"/>
    </source>
</evidence>
<dbReference type="InterPro" id="IPR000719">
    <property type="entry name" value="Prot_kinase_dom"/>
</dbReference>
<dbReference type="Gene3D" id="3.30.200.20">
    <property type="entry name" value="Phosphorylase Kinase, domain 1"/>
    <property type="match status" value="1"/>
</dbReference>
<organism evidence="3 4">
    <name type="scientific">Quercus rubra</name>
    <name type="common">Northern red oak</name>
    <name type="synonym">Quercus borealis</name>
    <dbReference type="NCBI Taxonomy" id="3512"/>
    <lineage>
        <taxon>Eukaryota</taxon>
        <taxon>Viridiplantae</taxon>
        <taxon>Streptophyta</taxon>
        <taxon>Embryophyta</taxon>
        <taxon>Tracheophyta</taxon>
        <taxon>Spermatophyta</taxon>
        <taxon>Magnoliopsida</taxon>
        <taxon>eudicotyledons</taxon>
        <taxon>Gunneridae</taxon>
        <taxon>Pentapetalae</taxon>
        <taxon>rosids</taxon>
        <taxon>fabids</taxon>
        <taxon>Fagales</taxon>
        <taxon>Fagaceae</taxon>
        <taxon>Quercus</taxon>
    </lineage>
</organism>
<keyword evidence="4" id="KW-1185">Reference proteome</keyword>
<feature type="domain" description="Protein kinase" evidence="2">
    <location>
        <begin position="68"/>
        <end position="310"/>
    </location>
</feature>
<dbReference type="InterPro" id="IPR001245">
    <property type="entry name" value="Ser-Thr/Tyr_kinase_cat_dom"/>
</dbReference>
<dbReference type="InterPro" id="IPR051681">
    <property type="entry name" value="Ser/Thr_Kinases-Pseudokinases"/>
</dbReference>
<sequence>MKERSEGFVREEIKRIDEQLQRNLSLRSKQKQKLDDKGMQKQQNLEDNEKKKVRFTEKQDWEIDPSKLIIKQVIAPGAFGTVHRGTYDGQDVAGDYNFYAFLSLHVFTSTFSIQCLGATLGTSGLKIHTHDKQIDMQSDAAATASVIIEYLPCGTLKSYLRKNRKRKLAFKTVVRMALDLARGLSYLHSLKIIIDFDVACLEASNPNEMTTRIGTLGYIAPEVLESKPYNRKCDMNSFGICSWETYCCDVAPYPNVILSDRSSTVVYQNIIPEIPKCCPSSLAEIMRKCWDANPDNRPEMEEVVIMLKAIDTSKGKGMKTLYGPLGCLLFCR</sequence>
<dbReference type="SUPFAM" id="SSF56112">
    <property type="entry name" value="Protein kinase-like (PK-like)"/>
    <property type="match status" value="1"/>
</dbReference>
<comment type="caution">
    <text evidence="3">The sequence shown here is derived from an EMBL/GenBank/DDBJ whole genome shotgun (WGS) entry which is preliminary data.</text>
</comment>
<dbReference type="Gene3D" id="1.10.510.10">
    <property type="entry name" value="Transferase(Phosphotransferase) domain 1"/>
    <property type="match status" value="1"/>
</dbReference>
<dbReference type="PROSITE" id="PS50011">
    <property type="entry name" value="PROTEIN_KINASE_DOM"/>
    <property type="match status" value="1"/>
</dbReference>
<dbReference type="Pfam" id="PF07714">
    <property type="entry name" value="PK_Tyr_Ser-Thr"/>
    <property type="match status" value="2"/>
</dbReference>
<dbReference type="PANTHER" id="PTHR44329">
    <property type="entry name" value="SERINE/THREONINE-PROTEIN KINASE TNNI3K-RELATED"/>
    <property type="match status" value="1"/>
</dbReference>